<comment type="similarity">
    <text evidence="3">Belongs to the ArsC family.</text>
</comment>
<dbReference type="InterPro" id="IPR036249">
    <property type="entry name" value="Thioredoxin-like_sf"/>
</dbReference>
<comment type="caution">
    <text evidence="4">The sequence shown here is derived from an EMBL/GenBank/DDBJ whole genome shotgun (WGS) entry which is preliminary data.</text>
</comment>
<accession>A0ABV4CZT5</accession>
<reference evidence="4 5" key="1">
    <citation type="submission" date="2024-03" db="EMBL/GenBank/DDBJ databases">
        <title>Mouse gut bacterial collection (mGBC) of GemPharmatech.</title>
        <authorList>
            <person name="He Y."/>
            <person name="Dong L."/>
            <person name="Wu D."/>
            <person name="Gao X."/>
            <person name="Lin Z."/>
        </authorList>
    </citation>
    <scope>NUCLEOTIDE SEQUENCE [LARGE SCALE GENOMIC DNA]</scope>
    <source>
        <strain evidence="4 5">61-15</strain>
    </source>
</reference>
<evidence type="ECO:0000313" key="5">
    <source>
        <dbReference type="Proteomes" id="UP001565283"/>
    </source>
</evidence>
<dbReference type="Pfam" id="PF03960">
    <property type="entry name" value="ArsC"/>
    <property type="match status" value="1"/>
</dbReference>
<proteinExistence type="inferred from homology"/>
<dbReference type="EMBL" id="JBCLSH010000002">
    <property type="protein sequence ID" value="MEY8442817.1"/>
    <property type="molecule type" value="Genomic_DNA"/>
</dbReference>
<keyword evidence="1" id="KW-1015">Disulfide bond</keyword>
<sequence>MLKIYTVTTCSSSKKAKEWLDEHRIEYQEINLLTDNIEKQEFLNMLSLTEEGTGEILSKRSRIYKKIATRLDELSLGELVRFIDENRSVLRRPLIVNDKCLQVGYNEDDIRKFLPRTVRRVEMANASESIRSIALGGKFKIQAS</sequence>
<name>A0ABV4CZT5_9LACT</name>
<keyword evidence="2" id="KW-0676">Redox-active center</keyword>
<dbReference type="NCBIfam" id="NF002459">
    <property type="entry name" value="PRK01655.1"/>
    <property type="match status" value="1"/>
</dbReference>
<dbReference type="RefSeq" id="WP_202230911.1">
    <property type="nucleotide sequence ID" value="NZ_CALPDE010000004.1"/>
</dbReference>
<organism evidence="4 5">
    <name type="scientific">Lactococcus ileimucosae</name>
    <dbReference type="NCBI Taxonomy" id="2941329"/>
    <lineage>
        <taxon>Bacteria</taxon>
        <taxon>Bacillati</taxon>
        <taxon>Bacillota</taxon>
        <taxon>Bacilli</taxon>
        <taxon>Lactobacillales</taxon>
        <taxon>Streptococcaceae</taxon>
        <taxon>Lactococcus</taxon>
    </lineage>
</organism>
<evidence type="ECO:0000313" key="4">
    <source>
        <dbReference type="EMBL" id="MEY8442817.1"/>
    </source>
</evidence>
<dbReference type="Proteomes" id="UP001565283">
    <property type="component" value="Unassembled WGS sequence"/>
</dbReference>
<evidence type="ECO:0000256" key="3">
    <source>
        <dbReference type="PROSITE-ProRule" id="PRU01282"/>
    </source>
</evidence>
<dbReference type="PANTHER" id="PTHR30041:SF7">
    <property type="entry name" value="GLOBAL TRANSCRIPTIONAL REGULATOR SPX"/>
    <property type="match status" value="1"/>
</dbReference>
<dbReference type="CDD" id="cd03032">
    <property type="entry name" value="ArsC_Spx"/>
    <property type="match status" value="1"/>
</dbReference>
<dbReference type="InterPro" id="IPR006504">
    <property type="entry name" value="Tscrpt_reg_Spx/MgsR"/>
</dbReference>
<keyword evidence="5" id="KW-1185">Reference proteome</keyword>
<gene>
    <name evidence="4" type="ORF">AALA52_00840</name>
</gene>
<dbReference type="PROSITE" id="PS51353">
    <property type="entry name" value="ARSC"/>
    <property type="match status" value="1"/>
</dbReference>
<dbReference type="PANTHER" id="PTHR30041">
    <property type="entry name" value="ARSENATE REDUCTASE"/>
    <property type="match status" value="1"/>
</dbReference>
<evidence type="ECO:0000256" key="1">
    <source>
        <dbReference type="ARBA" id="ARBA00023157"/>
    </source>
</evidence>
<protein>
    <submittedName>
        <fullName evidence="4">Spx/MgsR family RNA polymerase-binding regulatory protein</fullName>
    </submittedName>
</protein>
<dbReference type="Gene3D" id="3.40.30.10">
    <property type="entry name" value="Glutaredoxin"/>
    <property type="match status" value="1"/>
</dbReference>
<dbReference type="SUPFAM" id="SSF52833">
    <property type="entry name" value="Thioredoxin-like"/>
    <property type="match status" value="1"/>
</dbReference>
<evidence type="ECO:0000256" key="2">
    <source>
        <dbReference type="ARBA" id="ARBA00023284"/>
    </source>
</evidence>
<dbReference type="NCBIfam" id="TIGR01617">
    <property type="entry name" value="arsC_related"/>
    <property type="match status" value="1"/>
</dbReference>
<dbReference type="InterPro" id="IPR006660">
    <property type="entry name" value="Arsenate_reductase-like"/>
</dbReference>